<feature type="domain" description="RIN4 pathogenic type III effector avirulence factor Avr cleavage site" evidence="1">
    <location>
        <begin position="11"/>
        <end position="42"/>
    </location>
</feature>
<dbReference type="PANTHER" id="PTHR33882:SF11">
    <property type="entry name" value="RPM1-INTERACTING PROTEIN 4 (RIN4) FAMILY PROTEIN"/>
    <property type="match status" value="1"/>
</dbReference>
<evidence type="ECO:0000313" key="2">
    <source>
        <dbReference type="EMBL" id="ONK63619.1"/>
    </source>
</evidence>
<dbReference type="Gramene" id="ONK63619">
    <property type="protein sequence ID" value="ONK63619"/>
    <property type="gene ID" value="A4U43_C07F17150"/>
</dbReference>
<dbReference type="PANTHER" id="PTHR33882">
    <property type="entry name" value="PATHOGENIC TYPE III EFFECTOR AVIRULENCE FACTOR AVR AVRRPT-CLEAVAGE: CLEAVAGE SITE PROTEIN"/>
    <property type="match status" value="1"/>
</dbReference>
<protein>
    <recommendedName>
        <fullName evidence="1">RIN4 pathogenic type III effector avirulence factor Avr cleavage site domain-containing protein</fullName>
    </recommendedName>
</protein>
<dbReference type="EMBL" id="CM007387">
    <property type="protein sequence ID" value="ONK63619.1"/>
    <property type="molecule type" value="Genomic_DNA"/>
</dbReference>
<organism evidence="2 3">
    <name type="scientific">Asparagus officinalis</name>
    <name type="common">Garden asparagus</name>
    <dbReference type="NCBI Taxonomy" id="4686"/>
    <lineage>
        <taxon>Eukaryota</taxon>
        <taxon>Viridiplantae</taxon>
        <taxon>Streptophyta</taxon>
        <taxon>Embryophyta</taxon>
        <taxon>Tracheophyta</taxon>
        <taxon>Spermatophyta</taxon>
        <taxon>Magnoliopsida</taxon>
        <taxon>Liliopsida</taxon>
        <taxon>Asparagales</taxon>
        <taxon>Asparagaceae</taxon>
        <taxon>Asparagoideae</taxon>
        <taxon>Asparagus</taxon>
    </lineage>
</organism>
<dbReference type="AlphaFoldDB" id="A0A5P1EFL3"/>
<dbReference type="InterPro" id="IPR008700">
    <property type="entry name" value="TypeIII_avirulence_cleave"/>
</dbReference>
<dbReference type="Proteomes" id="UP000243459">
    <property type="component" value="Chromosome 7"/>
</dbReference>
<evidence type="ECO:0000259" key="1">
    <source>
        <dbReference type="Pfam" id="PF05627"/>
    </source>
</evidence>
<accession>A0A5P1EFL3</accession>
<evidence type="ECO:0000313" key="3">
    <source>
        <dbReference type="Proteomes" id="UP000243459"/>
    </source>
</evidence>
<dbReference type="OMA" id="HANIGNE"/>
<proteinExistence type="predicted"/>
<reference evidence="3" key="1">
    <citation type="journal article" date="2017" name="Nat. Commun.">
        <title>The asparagus genome sheds light on the origin and evolution of a young Y chromosome.</title>
        <authorList>
            <person name="Harkess A."/>
            <person name="Zhou J."/>
            <person name="Xu C."/>
            <person name="Bowers J.E."/>
            <person name="Van der Hulst R."/>
            <person name="Ayyampalayam S."/>
            <person name="Mercati F."/>
            <person name="Riccardi P."/>
            <person name="McKain M.R."/>
            <person name="Kakrana A."/>
            <person name="Tang H."/>
            <person name="Ray J."/>
            <person name="Groenendijk J."/>
            <person name="Arikit S."/>
            <person name="Mathioni S.M."/>
            <person name="Nakano M."/>
            <person name="Shan H."/>
            <person name="Telgmann-Rauber A."/>
            <person name="Kanno A."/>
            <person name="Yue Z."/>
            <person name="Chen H."/>
            <person name="Li W."/>
            <person name="Chen Y."/>
            <person name="Xu X."/>
            <person name="Zhang Y."/>
            <person name="Luo S."/>
            <person name="Chen H."/>
            <person name="Gao J."/>
            <person name="Mao Z."/>
            <person name="Pires J.C."/>
            <person name="Luo M."/>
            <person name="Kudrna D."/>
            <person name="Wing R.A."/>
            <person name="Meyers B.C."/>
            <person name="Yi K."/>
            <person name="Kong H."/>
            <person name="Lavrijsen P."/>
            <person name="Sunseri F."/>
            <person name="Falavigna A."/>
            <person name="Ye Y."/>
            <person name="Leebens-Mack J.H."/>
            <person name="Chen G."/>
        </authorList>
    </citation>
    <scope>NUCLEOTIDE SEQUENCE [LARGE SCALE GENOMIC DNA]</scope>
    <source>
        <strain evidence="3">cv. DH0086</strain>
    </source>
</reference>
<sequence length="75" mass="8423">MANNKEQAAFMAVPRFGGWDQKSGGAMENYTMVFSRARANRKENKSDVKRASFGTEQDFIIPPYSHADQVGHDKV</sequence>
<name>A0A5P1EFL3_ASPOF</name>
<gene>
    <name evidence="2" type="ORF">A4U43_C07F17150</name>
</gene>
<dbReference type="Pfam" id="PF05627">
    <property type="entry name" value="AvrRpt-cleavage"/>
    <property type="match status" value="1"/>
</dbReference>
<keyword evidence="3" id="KW-1185">Reference proteome</keyword>